<keyword evidence="2" id="KW-0732">Signal</keyword>
<sequence>MRYSSSVWNLLLTGPIITCPNCRFCLSPSLLPLAAASLKQTGLSNGNARSAFCVNVQFLPFKRLLGRSDFQMALHLSSLGSWLRPAGTLASLPYSTIVPTVLLFVALATGMSVGQPLSGTCPSSCKCVPGMMTCTGHGLRSIPSPHSETLERLIVHNQTFIFNRLDAAILANLTSREFGGQIALKQLILRYCGLVSLAPYTFRRLGRQLRQLDLSGNPLASLGEFAFAGLRLQYLSLTLLSRAPDIPDAAFADLDEVVNLLLADSQLTHLPAAPFLRLARQAGLVHLDLRGNRLTRLEPGFDAVFAGLQQFWLDGNNWTCDCRLAWLVRRYRSLVQAGQTAAGASSAAASLSSSLQRRGAPVCHEPAEFAGRSFDSLIADLDHFAQLRRAASDAITVATVPFLLCPPPSLRRVEVDLRGLVADPDVPTEPSVSLACQAVGSSDLVVRWVYHASTPTSTSTSTSASTGSAVRASYLNESGLQAVHAGFEAAGWRLPVAVAQADLPVRRIGQLDVYSCHADDVSGNASAVVRIKWPASPSPSPSPSPYFPPSPSPSPSPLAGLDGGSDERSVRSAKPSYLYSKQFSLVEMLGAVMGTFLCTVLLFLLVYRSLLRGSRRLGLLACLVPGAGKLSRSSDEAICSRTRYCGAESEDKQPLPANADGVHFMRYQLQQNPDTRGPGLPGDGPSSANGTSSSATSSHLMRQQHQQQQQQQQQDTQQTQQSSDGQTGQTQSLADALSNHNSAGLMLLPPGLLGQMTLKKALAVGQLPTLSLPLSLPLPLPPASSADLLTVLHQTPLFAGPPPSTTTYEAVVYSDHAATYDVPQNGLGHLVSLAPSGLGLDGTTVGTRPDIHLLERYLEAVNLSNHSAMPGLSLAAVGLFA</sequence>
<keyword evidence="5" id="KW-0472">Membrane</keyword>
<keyword evidence="8" id="KW-1185">Reference proteome</keyword>
<feature type="non-terminal residue" evidence="7">
    <location>
        <position position="881"/>
    </location>
</feature>
<keyword evidence="1" id="KW-0433">Leucine-rich repeat</keyword>
<evidence type="ECO:0000256" key="4">
    <source>
        <dbReference type="SAM" id="MobiDB-lite"/>
    </source>
</evidence>
<name>A0A448XJG6_9PLAT</name>
<comment type="caution">
    <text evidence="7">The sequence shown here is derived from an EMBL/GenBank/DDBJ whole genome shotgun (WGS) entry which is preliminary data.</text>
</comment>
<dbReference type="PANTHER" id="PTHR24366">
    <property type="entry name" value="IG(IMMUNOGLOBULIN) AND LRR(LEUCINE RICH REPEAT) DOMAINS"/>
    <property type="match status" value="1"/>
</dbReference>
<dbReference type="AlphaFoldDB" id="A0A448XJG6"/>
<dbReference type="OrthoDB" id="1394818at2759"/>
<dbReference type="InterPro" id="IPR001611">
    <property type="entry name" value="Leu-rich_rpt"/>
</dbReference>
<feature type="compositionally biased region" description="Pro residues" evidence="4">
    <location>
        <begin position="540"/>
        <end position="556"/>
    </location>
</feature>
<feature type="compositionally biased region" description="Low complexity" evidence="4">
    <location>
        <begin position="686"/>
        <end position="731"/>
    </location>
</feature>
<evidence type="ECO:0000256" key="3">
    <source>
        <dbReference type="ARBA" id="ARBA00022737"/>
    </source>
</evidence>
<reference evidence="7" key="1">
    <citation type="submission" date="2018-11" db="EMBL/GenBank/DDBJ databases">
        <authorList>
            <consortium name="Pathogen Informatics"/>
        </authorList>
    </citation>
    <scope>NUCLEOTIDE SEQUENCE</scope>
</reference>
<dbReference type="PANTHER" id="PTHR24366:SF96">
    <property type="entry name" value="LEUCINE RICH REPEAT CONTAINING 53"/>
    <property type="match status" value="1"/>
</dbReference>
<feature type="transmembrane region" description="Helical" evidence="5">
    <location>
        <begin position="588"/>
        <end position="607"/>
    </location>
</feature>
<dbReference type="Proteomes" id="UP000784294">
    <property type="component" value="Unassembled WGS sequence"/>
</dbReference>
<dbReference type="PROSITE" id="PS50835">
    <property type="entry name" value="IG_LIKE"/>
    <property type="match status" value="1"/>
</dbReference>
<evidence type="ECO:0000313" key="7">
    <source>
        <dbReference type="EMBL" id="VEL38093.1"/>
    </source>
</evidence>
<dbReference type="Gene3D" id="3.80.10.10">
    <property type="entry name" value="Ribonuclease Inhibitor"/>
    <property type="match status" value="2"/>
</dbReference>
<evidence type="ECO:0000259" key="6">
    <source>
        <dbReference type="PROSITE" id="PS50835"/>
    </source>
</evidence>
<gene>
    <name evidence="7" type="ORF">PXEA_LOCUS31533</name>
</gene>
<dbReference type="PROSITE" id="PS51450">
    <property type="entry name" value="LRR"/>
    <property type="match status" value="1"/>
</dbReference>
<dbReference type="SUPFAM" id="SSF52058">
    <property type="entry name" value="L domain-like"/>
    <property type="match status" value="1"/>
</dbReference>
<evidence type="ECO:0000256" key="2">
    <source>
        <dbReference type="ARBA" id="ARBA00022729"/>
    </source>
</evidence>
<evidence type="ECO:0000256" key="5">
    <source>
        <dbReference type="SAM" id="Phobius"/>
    </source>
</evidence>
<proteinExistence type="predicted"/>
<protein>
    <recommendedName>
        <fullName evidence="6">Ig-like domain-containing protein</fullName>
    </recommendedName>
</protein>
<feature type="domain" description="Ig-like" evidence="6">
    <location>
        <begin position="408"/>
        <end position="532"/>
    </location>
</feature>
<feature type="region of interest" description="Disordered" evidence="4">
    <location>
        <begin position="671"/>
        <end position="733"/>
    </location>
</feature>
<dbReference type="EMBL" id="CAAALY010256871">
    <property type="protein sequence ID" value="VEL38093.1"/>
    <property type="molecule type" value="Genomic_DNA"/>
</dbReference>
<organism evidence="7 8">
    <name type="scientific">Protopolystoma xenopodis</name>
    <dbReference type="NCBI Taxonomy" id="117903"/>
    <lineage>
        <taxon>Eukaryota</taxon>
        <taxon>Metazoa</taxon>
        <taxon>Spiralia</taxon>
        <taxon>Lophotrochozoa</taxon>
        <taxon>Platyhelminthes</taxon>
        <taxon>Monogenea</taxon>
        <taxon>Polyopisthocotylea</taxon>
        <taxon>Polystomatidea</taxon>
        <taxon>Polystomatidae</taxon>
        <taxon>Protopolystoma</taxon>
    </lineage>
</organism>
<dbReference type="InterPro" id="IPR007110">
    <property type="entry name" value="Ig-like_dom"/>
</dbReference>
<evidence type="ECO:0000256" key="1">
    <source>
        <dbReference type="ARBA" id="ARBA00022614"/>
    </source>
</evidence>
<keyword evidence="5" id="KW-1133">Transmembrane helix</keyword>
<dbReference type="InterPro" id="IPR032675">
    <property type="entry name" value="LRR_dom_sf"/>
</dbReference>
<accession>A0A448XJG6</accession>
<feature type="region of interest" description="Disordered" evidence="4">
    <location>
        <begin position="540"/>
        <end position="569"/>
    </location>
</feature>
<evidence type="ECO:0000313" key="8">
    <source>
        <dbReference type="Proteomes" id="UP000784294"/>
    </source>
</evidence>
<keyword evidence="3" id="KW-0677">Repeat</keyword>
<keyword evidence="5" id="KW-0812">Transmembrane</keyword>